<name>A0A6L6QBJ8_9BURK</name>
<organism evidence="3 4">
    <name type="scientific">Massilia eburnea</name>
    <dbReference type="NCBI Taxonomy" id="1776165"/>
    <lineage>
        <taxon>Bacteria</taxon>
        <taxon>Pseudomonadati</taxon>
        <taxon>Pseudomonadota</taxon>
        <taxon>Betaproteobacteria</taxon>
        <taxon>Burkholderiales</taxon>
        <taxon>Oxalobacteraceae</taxon>
        <taxon>Telluria group</taxon>
        <taxon>Massilia</taxon>
    </lineage>
</organism>
<reference evidence="3 4" key="1">
    <citation type="submission" date="2019-11" db="EMBL/GenBank/DDBJ databases">
        <title>Type strains purchased from KCTC, JCM and DSMZ.</title>
        <authorList>
            <person name="Lu H."/>
        </authorList>
    </citation>
    <scope>NUCLEOTIDE SEQUENCE [LARGE SCALE GENOMIC DNA]</scope>
    <source>
        <strain evidence="3 4">JCM 31587</strain>
    </source>
</reference>
<feature type="transmembrane region" description="Helical" evidence="1">
    <location>
        <begin position="12"/>
        <end position="31"/>
    </location>
</feature>
<proteinExistence type="predicted"/>
<keyword evidence="1" id="KW-0812">Transmembrane</keyword>
<dbReference type="Proteomes" id="UP000472320">
    <property type="component" value="Unassembled WGS sequence"/>
</dbReference>
<comment type="caution">
    <text evidence="3">The sequence shown here is derived from an EMBL/GenBank/DDBJ whole genome shotgun (WGS) entry which is preliminary data.</text>
</comment>
<dbReference type="OrthoDB" id="8708482at2"/>
<dbReference type="RefSeq" id="WP_155452792.1">
    <property type="nucleotide sequence ID" value="NZ_WNKX01000002.1"/>
</dbReference>
<accession>A0A6L6QBJ8</accession>
<evidence type="ECO:0000313" key="3">
    <source>
        <dbReference type="EMBL" id="MTW09852.1"/>
    </source>
</evidence>
<evidence type="ECO:0000259" key="2">
    <source>
        <dbReference type="Pfam" id="PF07811"/>
    </source>
</evidence>
<sequence length="186" mass="19824">MITKACRQRGLASVEFGLVCLLLIPFLFATIEYGRLLFVWNALPEVARRAARAAAIADFTDAAALQSLRQAALFRSDDSPLPLAANVGSANLRIEYLWQDAGGNLAPLPLLPACPVANRINCARDQHSSSCISFVRVRLCGSGADCPRLAYQPLLPMVPVPEQMPPAGALVPAESLGYGPGQLPCP</sequence>
<dbReference type="InterPro" id="IPR012495">
    <property type="entry name" value="TadE-like_dom"/>
</dbReference>
<keyword evidence="1" id="KW-0472">Membrane</keyword>
<dbReference type="Pfam" id="PF07811">
    <property type="entry name" value="TadE"/>
    <property type="match status" value="1"/>
</dbReference>
<keyword evidence="1" id="KW-1133">Transmembrane helix</keyword>
<keyword evidence="4" id="KW-1185">Reference proteome</keyword>
<dbReference type="EMBL" id="WNKX01000002">
    <property type="protein sequence ID" value="MTW09852.1"/>
    <property type="molecule type" value="Genomic_DNA"/>
</dbReference>
<feature type="domain" description="TadE-like" evidence="2">
    <location>
        <begin position="10"/>
        <end position="52"/>
    </location>
</feature>
<dbReference type="AlphaFoldDB" id="A0A6L6QBJ8"/>
<evidence type="ECO:0000313" key="4">
    <source>
        <dbReference type="Proteomes" id="UP000472320"/>
    </source>
</evidence>
<evidence type="ECO:0000256" key="1">
    <source>
        <dbReference type="SAM" id="Phobius"/>
    </source>
</evidence>
<gene>
    <name evidence="3" type="ORF">GM658_04505</name>
</gene>
<protein>
    <submittedName>
        <fullName evidence="3">Pilus assembly protein</fullName>
    </submittedName>
</protein>